<keyword evidence="1" id="KW-0472">Membrane</keyword>
<dbReference type="AlphaFoldDB" id="Q9Z5J8"/>
<evidence type="ECO:0000313" key="2">
    <source>
        <dbReference type="EMBL" id="CAB39153.1"/>
    </source>
</evidence>
<dbReference type="EMBL" id="AL049191">
    <property type="protein sequence ID" value="CAB39153.1"/>
    <property type="molecule type" value="Genomic_DNA"/>
</dbReference>
<evidence type="ECO:0000256" key="1">
    <source>
        <dbReference type="SAM" id="Phobius"/>
    </source>
</evidence>
<reference evidence="2" key="3">
    <citation type="submission" date="1999-03" db="EMBL/GenBank/DDBJ databases">
        <authorList>
            <person name="Badcock K."/>
            <person name="Churcher C.M."/>
        </authorList>
    </citation>
    <scope>NUCLEOTIDE SEQUENCE</scope>
</reference>
<reference evidence="2" key="2">
    <citation type="submission" date="1998-03" db="EMBL/GenBank/DDBJ databases">
        <authorList>
            <person name="James K.D."/>
            <person name="Parkhill J."/>
            <person name="Barrell B.G."/>
            <person name="Rajandream M.A."/>
        </authorList>
    </citation>
    <scope>NUCLEOTIDE SEQUENCE</scope>
</reference>
<keyword evidence="1" id="KW-1133">Transmembrane helix</keyword>
<feature type="transmembrane region" description="Helical" evidence="1">
    <location>
        <begin position="75"/>
        <end position="98"/>
    </location>
</feature>
<organism evidence="2">
    <name type="scientific">Mycobacterium leprae</name>
    <dbReference type="NCBI Taxonomy" id="1769"/>
    <lineage>
        <taxon>Bacteria</taxon>
        <taxon>Bacillati</taxon>
        <taxon>Actinomycetota</taxon>
        <taxon>Actinomycetes</taxon>
        <taxon>Mycobacteriales</taxon>
        <taxon>Mycobacteriaceae</taxon>
        <taxon>Mycobacterium</taxon>
    </lineage>
</organism>
<name>Q9Z5J8_MYCLR</name>
<accession>Q9Z5J8</accession>
<sequence>MVGTAWSGQPIRAVTDILGNRMAETVCECMRTSTVQPTPVRNCLMRWSLHCRISCARTPNLTDPTAFSKLWRLSLLLSLTGTKCVVACGAMISFFGLLSPLSGSPYVVTVCGIWSMNSSVFGTLYLSSLLFA</sequence>
<protein>
    <submittedName>
        <fullName evidence="2">Uncharacterized protein MLCB1701.13</fullName>
    </submittedName>
</protein>
<gene>
    <name evidence="2" type="primary">MLCB1701.13</name>
</gene>
<feature type="transmembrane region" description="Helical" evidence="1">
    <location>
        <begin position="104"/>
        <end position="126"/>
    </location>
</feature>
<keyword evidence="1" id="KW-0812">Transmembrane</keyword>
<proteinExistence type="predicted"/>
<reference evidence="2" key="1">
    <citation type="journal article" date="1993" name="Mol. Microbiol.">
        <title>Use of an ordered cosmid library to deduce the genomic organization of Mycobacterium leprae.</title>
        <authorList>
            <person name="Eiglmeier K."/>
            <person name="Honore N."/>
            <person name="Woods S.A."/>
            <person name="Caudron B."/>
            <person name="Cole S.T."/>
        </authorList>
    </citation>
    <scope>NUCLEOTIDE SEQUENCE</scope>
</reference>